<evidence type="ECO:0000256" key="1">
    <source>
        <dbReference type="ARBA" id="ARBA00007626"/>
    </source>
</evidence>
<keyword evidence="4" id="KW-1185">Reference proteome</keyword>
<feature type="repeat" description="PPR" evidence="3">
    <location>
        <begin position="423"/>
        <end position="457"/>
    </location>
</feature>
<dbReference type="InterPro" id="IPR011990">
    <property type="entry name" value="TPR-like_helical_dom_sf"/>
</dbReference>
<feature type="repeat" description="PPR" evidence="3">
    <location>
        <begin position="353"/>
        <end position="387"/>
    </location>
</feature>
<dbReference type="Pfam" id="PF01535">
    <property type="entry name" value="PPR"/>
    <property type="match status" value="3"/>
</dbReference>
<organism evidence="4 5">
    <name type="scientific">Spinacia oleracea</name>
    <name type="common">Spinach</name>
    <dbReference type="NCBI Taxonomy" id="3562"/>
    <lineage>
        <taxon>Eukaryota</taxon>
        <taxon>Viridiplantae</taxon>
        <taxon>Streptophyta</taxon>
        <taxon>Embryophyta</taxon>
        <taxon>Tracheophyta</taxon>
        <taxon>Spermatophyta</taxon>
        <taxon>Magnoliopsida</taxon>
        <taxon>eudicotyledons</taxon>
        <taxon>Gunneridae</taxon>
        <taxon>Pentapetalae</taxon>
        <taxon>Caryophyllales</taxon>
        <taxon>Chenopodiaceae</taxon>
        <taxon>Chenopodioideae</taxon>
        <taxon>Anserineae</taxon>
        <taxon>Spinacia</taxon>
    </lineage>
</organism>
<feature type="repeat" description="PPR" evidence="3">
    <location>
        <begin position="248"/>
        <end position="282"/>
    </location>
</feature>
<feature type="repeat" description="PPR" evidence="3">
    <location>
        <begin position="388"/>
        <end position="422"/>
    </location>
</feature>
<dbReference type="Gene3D" id="1.25.40.10">
    <property type="entry name" value="Tetratricopeptide repeat domain"/>
    <property type="match status" value="7"/>
</dbReference>
<evidence type="ECO:0000313" key="4">
    <source>
        <dbReference type="Proteomes" id="UP000813463"/>
    </source>
</evidence>
<dbReference type="Pfam" id="PF13041">
    <property type="entry name" value="PPR_2"/>
    <property type="match status" value="6"/>
</dbReference>
<dbReference type="KEGG" id="soe:110801365"/>
<feature type="repeat" description="PPR" evidence="3">
    <location>
        <begin position="702"/>
        <end position="736"/>
    </location>
</feature>
<feature type="repeat" description="PPR" evidence="3">
    <location>
        <begin position="283"/>
        <end position="317"/>
    </location>
</feature>
<dbReference type="RefSeq" id="XP_021862404.2">
    <property type="nucleotide sequence ID" value="XM_022006712.2"/>
</dbReference>
<keyword evidence="2" id="KW-0677">Repeat</keyword>
<dbReference type="InterPro" id="IPR002885">
    <property type="entry name" value="PPR_rpt"/>
</dbReference>
<reference evidence="5" key="2">
    <citation type="submission" date="2025-08" db="UniProtKB">
        <authorList>
            <consortium name="RefSeq"/>
        </authorList>
    </citation>
    <scope>IDENTIFICATION</scope>
    <source>
        <tissue evidence="5">Leaf</tissue>
    </source>
</reference>
<evidence type="ECO:0000313" key="5">
    <source>
        <dbReference type="RefSeq" id="XP_021862404.2"/>
    </source>
</evidence>
<sequence length="823" mass="93098">MHFPPLKFLRPFLSISPYRSSSLFSSLLSKTLVIRTFAASQGKSLQNPTSSPHSRPAIVDQVLSSLSSEPSSAIGLFEWSEKVLGINHSLHSYTRIAHILLFHRLFPNAHQLFDKMLKRFGDLEVFEALNEGFRTYGTNPNTVYSFLLAGLFRNCRFDGGVSVFLQLSKMGIDVAPYALRIMLDSLVSSRCVDGIMNILDEMCLQSVKKLKQGFNVYEFVMRSFVSNHLFEMALNFHRKMIDRGFVPNTVDCNKMLKILCKEDSVESASQFFHTMLEIGPGPNLVTFSTMIDSFCKRKRLNMAFKLYNLMLQKGISPDLIVYSVIIDGSLKNGKLEEGHHLFTEALKKGIKLDVVVFGSIMDSYVRVGNIGKVIEVYRRMFSEGISPSIVINGILIKGLCQDGRVHEATGVFGEYLKRGIEPSVLAYCNLIDGFCKLGNLKEAFIWYKKMLECGHVADLVVYAVLINGLSKQGYMDEAIQLFFQALMKGIQPNVYIFNSLLDGYCRLNQMKNMMKVNNLRSMMNIVPDSVTQTLFLKSLVFQKRNNEALILFFQMVKLNSPLDAITYCTLIHGFCEQKNLKAVLYLFQHMQQITVNLNPDIAIYNVLLRSLFNGFQVEDATNTFLKLLAHGPDPDIVTYNTMICGYCTSGKFDEAIQLYETLPIRGTVITYSILINAFCKKGRINKAKLFFRRMLDEGLKPTVVTYSCLVDGYFKFCGLESAFELFEEMCQNKIDPNIVSFSIIMDGLCKKGLIEAALSTFDAAIYRGLLPDVVAYSIVIHGCCRVGRLVEARMFYERMLMEGVVPDQVLEQVIADYNISRSK</sequence>
<dbReference type="Pfam" id="PF12854">
    <property type="entry name" value="PPR_1"/>
    <property type="match status" value="1"/>
</dbReference>
<evidence type="ECO:0000256" key="3">
    <source>
        <dbReference type="PROSITE-ProRule" id="PRU00708"/>
    </source>
</evidence>
<feature type="repeat" description="PPR" evidence="3">
    <location>
        <begin position="563"/>
        <end position="597"/>
    </location>
</feature>
<dbReference type="AlphaFoldDB" id="A0A9R0K8H4"/>
<protein>
    <submittedName>
        <fullName evidence="5">Pentatricopeptide repeat-containing protein At1g31840</fullName>
    </submittedName>
</protein>
<proteinExistence type="inferred from homology"/>
<dbReference type="NCBIfam" id="TIGR00756">
    <property type="entry name" value="PPR"/>
    <property type="match status" value="13"/>
</dbReference>
<dbReference type="Proteomes" id="UP000813463">
    <property type="component" value="Chromosome 6"/>
</dbReference>
<dbReference type="PANTHER" id="PTHR47938">
    <property type="entry name" value="RESPIRATORY COMPLEX I CHAPERONE (CIA84), PUTATIVE (AFU_ORTHOLOGUE AFUA_2G06020)-RELATED"/>
    <property type="match status" value="1"/>
</dbReference>
<feature type="repeat" description="PPR" evidence="3">
    <location>
        <begin position="458"/>
        <end position="492"/>
    </location>
</feature>
<feature type="repeat" description="PPR" evidence="3">
    <location>
        <begin position="667"/>
        <end position="701"/>
    </location>
</feature>
<evidence type="ECO:0000256" key="2">
    <source>
        <dbReference type="ARBA" id="ARBA00022737"/>
    </source>
</evidence>
<comment type="similarity">
    <text evidence="1">Belongs to the PPR family. P subfamily.</text>
</comment>
<dbReference type="GeneID" id="110801365"/>
<feature type="repeat" description="PPR" evidence="3">
    <location>
        <begin position="318"/>
        <end position="352"/>
    </location>
</feature>
<feature type="repeat" description="PPR" evidence="3">
    <location>
        <begin position="635"/>
        <end position="665"/>
    </location>
</feature>
<dbReference type="PROSITE" id="PS51375">
    <property type="entry name" value="PPR"/>
    <property type="match status" value="14"/>
</dbReference>
<dbReference type="SUPFAM" id="SSF81901">
    <property type="entry name" value="HCP-like"/>
    <property type="match status" value="2"/>
</dbReference>
<dbReference type="PANTHER" id="PTHR47938:SF7">
    <property type="entry name" value="PENTACOTRIPEPTIDE-REPEAT REGION OF PRORP DOMAIN-CONTAINING PROTEIN"/>
    <property type="match status" value="1"/>
</dbReference>
<gene>
    <name evidence="5" type="primary">LOC110801365</name>
</gene>
<name>A0A9R0K8H4_SPIOL</name>
<accession>A0A9R0K8H4</accession>
<feature type="repeat" description="PPR" evidence="3">
    <location>
        <begin position="213"/>
        <end position="247"/>
    </location>
</feature>
<feature type="repeat" description="PPR" evidence="3">
    <location>
        <begin position="772"/>
        <end position="806"/>
    </location>
</feature>
<dbReference type="GO" id="GO:0003729">
    <property type="term" value="F:mRNA binding"/>
    <property type="evidence" value="ECO:0007669"/>
    <property type="project" value="TreeGrafter"/>
</dbReference>
<feature type="repeat" description="PPR" evidence="3">
    <location>
        <begin position="737"/>
        <end position="771"/>
    </location>
</feature>
<reference evidence="4" key="1">
    <citation type="journal article" date="2021" name="Nat. Commun.">
        <title>Genomic analyses provide insights into spinach domestication and the genetic basis of agronomic traits.</title>
        <authorList>
            <person name="Cai X."/>
            <person name="Sun X."/>
            <person name="Xu C."/>
            <person name="Sun H."/>
            <person name="Wang X."/>
            <person name="Ge C."/>
            <person name="Zhang Z."/>
            <person name="Wang Q."/>
            <person name="Fei Z."/>
            <person name="Jiao C."/>
            <person name="Wang Q."/>
        </authorList>
    </citation>
    <scope>NUCLEOTIDE SEQUENCE [LARGE SCALE GENOMIC DNA]</scope>
    <source>
        <strain evidence="4">cv. Varoflay</strain>
    </source>
</reference>